<evidence type="ECO:0000313" key="3">
    <source>
        <dbReference type="Proteomes" id="UP000023152"/>
    </source>
</evidence>
<proteinExistence type="predicted"/>
<keyword evidence="3" id="KW-1185">Reference proteome</keyword>
<feature type="compositionally biased region" description="Low complexity" evidence="1">
    <location>
        <begin position="48"/>
        <end position="66"/>
    </location>
</feature>
<evidence type="ECO:0000313" key="2">
    <source>
        <dbReference type="EMBL" id="ETN98895.1"/>
    </source>
</evidence>
<dbReference type="AlphaFoldDB" id="X6LC48"/>
<feature type="non-terminal residue" evidence="2">
    <location>
        <position position="140"/>
    </location>
</feature>
<name>X6LC48_RETFI</name>
<evidence type="ECO:0000256" key="1">
    <source>
        <dbReference type="SAM" id="MobiDB-lite"/>
    </source>
</evidence>
<feature type="region of interest" description="Disordered" evidence="1">
    <location>
        <begin position="48"/>
        <end position="83"/>
    </location>
</feature>
<dbReference type="EMBL" id="ASPP01045466">
    <property type="protein sequence ID" value="ETN98895.1"/>
    <property type="molecule type" value="Genomic_DNA"/>
</dbReference>
<organism evidence="2 3">
    <name type="scientific">Reticulomyxa filosa</name>
    <dbReference type="NCBI Taxonomy" id="46433"/>
    <lineage>
        <taxon>Eukaryota</taxon>
        <taxon>Sar</taxon>
        <taxon>Rhizaria</taxon>
        <taxon>Retaria</taxon>
        <taxon>Foraminifera</taxon>
        <taxon>Monothalamids</taxon>
        <taxon>Reticulomyxidae</taxon>
        <taxon>Reticulomyxa</taxon>
    </lineage>
</organism>
<accession>X6LC48</accession>
<sequence length="140" mass="15528">MMTKACDYAQQKKKNVWCAKWRIVIGTILGRDIDLSASSSNDHNYVNSNSNFNSNSNSNSNSSNINPVETLHDPFAHPPQPQTKLTGQEFDAVKTQCLDSLNSREGRMAFAILLNRQRKCGSWFEIGESAVFGIGQVCGK</sequence>
<gene>
    <name evidence="2" type="ORF">RFI_38592</name>
</gene>
<protein>
    <submittedName>
        <fullName evidence="2">Uncharacterized protein</fullName>
    </submittedName>
</protein>
<reference evidence="2 3" key="1">
    <citation type="journal article" date="2013" name="Curr. Biol.">
        <title>The Genome of the Foraminiferan Reticulomyxa filosa.</title>
        <authorList>
            <person name="Glockner G."/>
            <person name="Hulsmann N."/>
            <person name="Schleicher M."/>
            <person name="Noegel A.A."/>
            <person name="Eichinger L."/>
            <person name="Gallinger C."/>
            <person name="Pawlowski J."/>
            <person name="Sierra R."/>
            <person name="Euteneuer U."/>
            <person name="Pillet L."/>
            <person name="Moustafa A."/>
            <person name="Platzer M."/>
            <person name="Groth M."/>
            <person name="Szafranski K."/>
            <person name="Schliwa M."/>
        </authorList>
    </citation>
    <scope>NUCLEOTIDE SEQUENCE [LARGE SCALE GENOMIC DNA]</scope>
</reference>
<comment type="caution">
    <text evidence="2">The sequence shown here is derived from an EMBL/GenBank/DDBJ whole genome shotgun (WGS) entry which is preliminary data.</text>
</comment>
<dbReference type="Proteomes" id="UP000023152">
    <property type="component" value="Unassembled WGS sequence"/>
</dbReference>